<dbReference type="InterPro" id="IPR028976">
    <property type="entry name" value="CheC-like_sf"/>
</dbReference>
<dbReference type="Gene3D" id="3.40.1550.10">
    <property type="entry name" value="CheC-like"/>
    <property type="match status" value="1"/>
</dbReference>
<dbReference type="EMBL" id="AJLR01000045">
    <property type="protein sequence ID" value="EKN67793.1"/>
    <property type="molecule type" value="Genomic_DNA"/>
</dbReference>
<dbReference type="PANTHER" id="PTHR43484:SF1">
    <property type="entry name" value="FLAGELLAR MOTOR SWITCH PROTEIN FLIN"/>
    <property type="match status" value="1"/>
</dbReference>
<dbReference type="AlphaFoldDB" id="K6DI49"/>
<accession>K6DI49</accession>
<evidence type="ECO:0000313" key="4">
    <source>
        <dbReference type="Proteomes" id="UP000006315"/>
    </source>
</evidence>
<dbReference type="STRING" id="1131731.BAZO_07924"/>
<keyword evidence="4" id="KW-1185">Reference proteome</keyword>
<dbReference type="GeneID" id="89467046"/>
<proteinExistence type="predicted"/>
<evidence type="ECO:0000313" key="3">
    <source>
        <dbReference type="EMBL" id="EKN67793.1"/>
    </source>
</evidence>
<keyword evidence="1" id="KW-0145">Chemotaxis</keyword>
<dbReference type="Pfam" id="PF04509">
    <property type="entry name" value="CheC"/>
    <property type="match status" value="1"/>
</dbReference>
<dbReference type="CDD" id="cd17910">
    <property type="entry name" value="CheC_ClassII"/>
    <property type="match status" value="1"/>
</dbReference>
<dbReference type="GO" id="GO:0006935">
    <property type="term" value="P:chemotaxis"/>
    <property type="evidence" value="ECO:0007669"/>
    <property type="project" value="UniProtKB-KW"/>
</dbReference>
<feature type="domain" description="CheC-like protein" evidence="2">
    <location>
        <begin position="6"/>
        <end position="40"/>
    </location>
</feature>
<protein>
    <submittedName>
        <fullName evidence="3">MCP methylation inhibitor CheC</fullName>
    </submittedName>
</protein>
<dbReference type="InterPro" id="IPR051469">
    <property type="entry name" value="FliN/MopA/SpaO"/>
</dbReference>
<gene>
    <name evidence="3" type="ORF">BAZO_07924</name>
</gene>
<dbReference type="InterPro" id="IPR007597">
    <property type="entry name" value="CheC"/>
</dbReference>
<name>K6DI49_SCHAZ</name>
<dbReference type="RefSeq" id="WP_003330839.1">
    <property type="nucleotide sequence ID" value="NZ_AJLR01000045.1"/>
</dbReference>
<dbReference type="PATRIC" id="fig|1131731.3.peg.1656"/>
<organism evidence="3 4">
    <name type="scientific">Schinkia azotoformans LMG 9581</name>
    <dbReference type="NCBI Taxonomy" id="1131731"/>
    <lineage>
        <taxon>Bacteria</taxon>
        <taxon>Bacillati</taxon>
        <taxon>Bacillota</taxon>
        <taxon>Bacilli</taxon>
        <taxon>Bacillales</taxon>
        <taxon>Bacillaceae</taxon>
        <taxon>Calidifontibacillus/Schinkia group</taxon>
        <taxon>Schinkia</taxon>
    </lineage>
</organism>
<comment type="caution">
    <text evidence="3">The sequence shown here is derived from an EMBL/GenBank/DDBJ whole genome shotgun (WGS) entry which is preliminary data.</text>
</comment>
<dbReference type="Proteomes" id="UP000006315">
    <property type="component" value="Unassembled WGS sequence"/>
</dbReference>
<dbReference type="SUPFAM" id="SSF103039">
    <property type="entry name" value="CheC-like"/>
    <property type="match status" value="1"/>
</dbReference>
<reference evidence="3 4" key="1">
    <citation type="journal article" date="2012" name="Front. Microbiol.">
        <title>Redundancy and modularity in membrane-associated dissimilatory nitrate reduction in Bacillus.</title>
        <authorList>
            <person name="Heylen K."/>
            <person name="Keltjens J."/>
        </authorList>
    </citation>
    <scope>NUCLEOTIDE SEQUENCE [LARGE SCALE GENOMIC DNA]</scope>
    <source>
        <strain evidence="3 4">LMG 9581</strain>
    </source>
</reference>
<dbReference type="PANTHER" id="PTHR43484">
    <property type="match status" value="1"/>
</dbReference>
<evidence type="ECO:0000259" key="2">
    <source>
        <dbReference type="Pfam" id="PF04509"/>
    </source>
</evidence>
<sequence>MLNELQRDLLTELVNVYVGQAASMLSEMVQQKIDLAIPKVELVSTTEVNPEDHRFNIFMSEGHLITSSLKFGHEFRGKAILMFPIDQAKILVNTCLGEITSDLDTDAKSLMDTDLDVLKEISNVILNAIIGEFGNFLGLRLEYALPDIELVSIAKGDKTTFLQNEVHVLILQTSFSLAETNIKGAIVIALSMDSISSLLKKIDELLEEIHG</sequence>
<evidence type="ECO:0000256" key="1">
    <source>
        <dbReference type="ARBA" id="ARBA00022500"/>
    </source>
</evidence>
<dbReference type="GO" id="GO:0016787">
    <property type="term" value="F:hydrolase activity"/>
    <property type="evidence" value="ECO:0007669"/>
    <property type="project" value="InterPro"/>
</dbReference>